<keyword evidence="4" id="KW-0472">Membrane</keyword>
<feature type="domain" description="RagB/SusD" evidence="6">
    <location>
        <begin position="373"/>
        <end position="489"/>
    </location>
</feature>
<keyword evidence="9" id="KW-1185">Reference proteome</keyword>
<dbReference type="GO" id="GO:0009279">
    <property type="term" value="C:cell outer membrane"/>
    <property type="evidence" value="ECO:0007669"/>
    <property type="project" value="UniProtKB-SubCell"/>
</dbReference>
<evidence type="ECO:0000259" key="6">
    <source>
        <dbReference type="Pfam" id="PF07980"/>
    </source>
</evidence>
<comment type="subcellular location">
    <subcellularLocation>
        <location evidence="1">Cell outer membrane</location>
    </subcellularLocation>
</comment>
<evidence type="ECO:0000256" key="5">
    <source>
        <dbReference type="ARBA" id="ARBA00023237"/>
    </source>
</evidence>
<organism evidence="8 9">
    <name type="scientific">Sphingobacterium humi</name>
    <dbReference type="NCBI Taxonomy" id="1796905"/>
    <lineage>
        <taxon>Bacteria</taxon>
        <taxon>Pseudomonadati</taxon>
        <taxon>Bacteroidota</taxon>
        <taxon>Sphingobacteriia</taxon>
        <taxon>Sphingobacteriales</taxon>
        <taxon>Sphingobacteriaceae</taxon>
        <taxon>Sphingobacterium</taxon>
    </lineage>
</organism>
<dbReference type="EMBL" id="WSQA01000006">
    <property type="protein sequence ID" value="MVZ62309.1"/>
    <property type="molecule type" value="Genomic_DNA"/>
</dbReference>
<dbReference type="SUPFAM" id="SSF48452">
    <property type="entry name" value="TPR-like"/>
    <property type="match status" value="1"/>
</dbReference>
<evidence type="ECO:0000256" key="4">
    <source>
        <dbReference type="ARBA" id="ARBA00023136"/>
    </source>
</evidence>
<gene>
    <name evidence="8" type="ORF">GQF63_09775</name>
</gene>
<sequence>MKKIFYLYIIMLGSLLTSCKDFLDLPPKNQRAVTTLNDVKSVLAGYLDAFARNNIRPIVGPYPIITEAQNMMFESYADNFDFEGNMSQYINRQNNHGNEKFYANKLLWNDYETTTQIWNSYYEAIGFLNALIDQCEELKEADPQELKRVKGEMLVHRAFYIFKLQQYFAPMDREEMGIPLYLHTGKEVMGIEMKRKPSTEIYAVLINDLSQALSYYTEAGANIGYNRFFNDRFIQHLLAQVYWFKAESSAKETSDYQQVIKYAAAALENTESFIPNSTASLQQVQQNLLSQYPAYYMQGMNYGGISAIYGSTWDYMGFAPANLKVAPALLQLFDEQDIRKAVYFNNNTISSSWPDGAAYGAKYVRVHLFTPEEAYLMLAEAYCRSNNMEEGRKLLNTFKRFRNAKELSSGNATELLNEIINERRKEFFTDTDKRWLDLKRYKLGTINRSLKFFNIDFNMKVAAGDFHYSLPIPLSELQENPHIVPNEGWEPLIF</sequence>
<dbReference type="PROSITE" id="PS51257">
    <property type="entry name" value="PROKAR_LIPOPROTEIN"/>
    <property type="match status" value="1"/>
</dbReference>
<evidence type="ECO:0000256" key="3">
    <source>
        <dbReference type="ARBA" id="ARBA00022729"/>
    </source>
</evidence>
<dbReference type="Proteomes" id="UP000435036">
    <property type="component" value="Unassembled WGS sequence"/>
</dbReference>
<evidence type="ECO:0000256" key="1">
    <source>
        <dbReference type="ARBA" id="ARBA00004442"/>
    </source>
</evidence>
<evidence type="ECO:0000259" key="7">
    <source>
        <dbReference type="Pfam" id="PF14322"/>
    </source>
</evidence>
<dbReference type="Gene3D" id="1.25.40.390">
    <property type="match status" value="1"/>
</dbReference>
<dbReference type="InterPro" id="IPR033985">
    <property type="entry name" value="SusD-like_N"/>
</dbReference>
<dbReference type="Pfam" id="PF07980">
    <property type="entry name" value="SusD_RagB"/>
    <property type="match status" value="1"/>
</dbReference>
<evidence type="ECO:0000313" key="8">
    <source>
        <dbReference type="EMBL" id="MVZ62309.1"/>
    </source>
</evidence>
<name>A0A6N8KZZ5_9SPHI</name>
<evidence type="ECO:0000256" key="2">
    <source>
        <dbReference type="ARBA" id="ARBA00006275"/>
    </source>
</evidence>
<dbReference type="InterPro" id="IPR012944">
    <property type="entry name" value="SusD_RagB_dom"/>
</dbReference>
<dbReference type="RefSeq" id="WP_160369047.1">
    <property type="nucleotide sequence ID" value="NZ_WSQA01000006.1"/>
</dbReference>
<comment type="similarity">
    <text evidence="2">Belongs to the SusD family.</text>
</comment>
<protein>
    <submittedName>
        <fullName evidence="8">RagB/SusD family nutrient uptake outer membrane protein</fullName>
    </submittedName>
</protein>
<keyword evidence="5" id="KW-0998">Cell outer membrane</keyword>
<keyword evidence="3" id="KW-0732">Signal</keyword>
<evidence type="ECO:0000313" key="9">
    <source>
        <dbReference type="Proteomes" id="UP000435036"/>
    </source>
</evidence>
<dbReference type="AlphaFoldDB" id="A0A6N8KZZ5"/>
<dbReference type="OrthoDB" id="5694214at2"/>
<feature type="domain" description="SusD-like N-terminal" evidence="7">
    <location>
        <begin position="21"/>
        <end position="214"/>
    </location>
</feature>
<accession>A0A6N8KZZ5</accession>
<dbReference type="InterPro" id="IPR011990">
    <property type="entry name" value="TPR-like_helical_dom_sf"/>
</dbReference>
<comment type="caution">
    <text evidence="8">The sequence shown here is derived from an EMBL/GenBank/DDBJ whole genome shotgun (WGS) entry which is preliminary data.</text>
</comment>
<dbReference type="Pfam" id="PF14322">
    <property type="entry name" value="SusD-like_3"/>
    <property type="match status" value="1"/>
</dbReference>
<proteinExistence type="inferred from homology"/>
<reference evidence="8 9" key="1">
    <citation type="submission" date="2019-12" db="EMBL/GenBank/DDBJ databases">
        <authorList>
            <person name="Dong K."/>
        </authorList>
    </citation>
    <scope>NUCLEOTIDE SEQUENCE [LARGE SCALE GENOMIC DNA]</scope>
    <source>
        <strain evidence="8 9">JCM 31225</strain>
    </source>
</reference>